<evidence type="ECO:0000313" key="6">
    <source>
        <dbReference type="EMBL" id="CAG9118312.1"/>
    </source>
</evidence>
<dbReference type="GO" id="GO:0016567">
    <property type="term" value="P:protein ubiquitination"/>
    <property type="evidence" value="ECO:0007669"/>
    <property type="project" value="TreeGrafter"/>
</dbReference>
<dbReference type="GO" id="GO:0008270">
    <property type="term" value="F:zinc ion binding"/>
    <property type="evidence" value="ECO:0007669"/>
    <property type="project" value="UniProtKB-KW"/>
</dbReference>
<dbReference type="SUPFAM" id="SSF57850">
    <property type="entry name" value="RING/U-box"/>
    <property type="match status" value="1"/>
</dbReference>
<keyword evidence="1 3" id="KW-0863">Zinc-finger</keyword>
<evidence type="ECO:0000313" key="7">
    <source>
        <dbReference type="Proteomes" id="UP000095284"/>
    </source>
</evidence>
<reference evidence="6" key="2">
    <citation type="submission" date="2020-08" db="EMBL/GenBank/DDBJ databases">
        <authorList>
            <person name="Kikuchi T."/>
        </authorList>
    </citation>
    <scope>NUCLEOTIDE SEQUENCE</scope>
    <source>
        <strain evidence="5">Ka4C1</strain>
    </source>
</reference>
<evidence type="ECO:0000256" key="3">
    <source>
        <dbReference type="PROSITE-ProRule" id="PRU00175"/>
    </source>
</evidence>
<dbReference type="Gene3D" id="3.30.40.10">
    <property type="entry name" value="Zinc/RING finger domain, C3HC4 (zinc finger)"/>
    <property type="match status" value="1"/>
</dbReference>
<evidence type="ECO:0000313" key="9">
    <source>
        <dbReference type="WBParaSite" id="BXY_0182700.1"/>
    </source>
</evidence>
<dbReference type="EMBL" id="CAJFCV020000004">
    <property type="protein sequence ID" value="CAG9118312.1"/>
    <property type="molecule type" value="Genomic_DNA"/>
</dbReference>
<dbReference type="GO" id="GO:0006511">
    <property type="term" value="P:ubiquitin-dependent protein catabolic process"/>
    <property type="evidence" value="ECO:0007669"/>
    <property type="project" value="TreeGrafter"/>
</dbReference>
<evidence type="ECO:0000259" key="4">
    <source>
        <dbReference type="PROSITE" id="PS50089"/>
    </source>
</evidence>
<gene>
    <name evidence="5" type="ORF">BXYJ_LOCUS10177</name>
</gene>
<dbReference type="OrthoDB" id="1711136at2759"/>
<feature type="domain" description="RING-type" evidence="4">
    <location>
        <begin position="161"/>
        <end position="199"/>
    </location>
</feature>
<dbReference type="InterPro" id="IPR001841">
    <property type="entry name" value="Znf_RING"/>
</dbReference>
<accession>A0A1I7RM92</accession>
<protein>
    <submittedName>
        <fullName evidence="5">(pine wood nematode) hypothetical protein</fullName>
    </submittedName>
    <submittedName>
        <fullName evidence="9">RING-type domain-containing protein</fullName>
    </submittedName>
</protein>
<keyword evidence="1 3" id="KW-0479">Metal-binding</keyword>
<dbReference type="Proteomes" id="UP000582659">
    <property type="component" value="Unassembled WGS sequence"/>
</dbReference>
<evidence type="ECO:0000256" key="1">
    <source>
        <dbReference type="ARBA" id="ARBA00022771"/>
    </source>
</evidence>
<dbReference type="WBParaSite" id="BXY_0182700.1">
    <property type="protein sequence ID" value="BXY_0182700.1"/>
    <property type="gene ID" value="BXY_0182700"/>
</dbReference>
<organism evidence="7 9">
    <name type="scientific">Bursaphelenchus xylophilus</name>
    <name type="common">Pinewood nematode worm</name>
    <name type="synonym">Aphelenchoides xylophilus</name>
    <dbReference type="NCBI Taxonomy" id="6326"/>
    <lineage>
        <taxon>Eukaryota</taxon>
        <taxon>Metazoa</taxon>
        <taxon>Ecdysozoa</taxon>
        <taxon>Nematoda</taxon>
        <taxon>Chromadorea</taxon>
        <taxon>Rhabditida</taxon>
        <taxon>Tylenchina</taxon>
        <taxon>Tylenchomorpha</taxon>
        <taxon>Aphelenchoidea</taxon>
        <taxon>Aphelenchoididae</taxon>
        <taxon>Bursaphelenchus</taxon>
    </lineage>
</organism>
<dbReference type="SMART" id="SM00184">
    <property type="entry name" value="RING"/>
    <property type="match status" value="1"/>
</dbReference>
<dbReference type="AlphaFoldDB" id="A0A1I7RM92"/>
<dbReference type="Proteomes" id="UP000095284">
    <property type="component" value="Unplaced"/>
</dbReference>
<keyword evidence="2" id="KW-0862">Zinc</keyword>
<dbReference type="PANTHER" id="PTHR22696">
    <property type="entry name" value="E3 UBIQUITIN-PROTEIN LIGASE RNF26"/>
    <property type="match status" value="1"/>
</dbReference>
<dbReference type="PANTHER" id="PTHR22696:SF1">
    <property type="entry name" value="E3 UBIQUITIN-PROTEIN LIGASE RNF26"/>
    <property type="match status" value="1"/>
</dbReference>
<dbReference type="GO" id="GO:0061630">
    <property type="term" value="F:ubiquitin protein ligase activity"/>
    <property type="evidence" value="ECO:0007669"/>
    <property type="project" value="TreeGrafter"/>
</dbReference>
<dbReference type="Proteomes" id="UP000659654">
    <property type="component" value="Unassembled WGS sequence"/>
</dbReference>
<dbReference type="Pfam" id="PF13920">
    <property type="entry name" value="zf-C3HC4_3"/>
    <property type="match status" value="1"/>
</dbReference>
<evidence type="ECO:0000313" key="8">
    <source>
        <dbReference type="Proteomes" id="UP000659654"/>
    </source>
</evidence>
<keyword evidence="8" id="KW-1185">Reference proteome</keyword>
<dbReference type="PROSITE" id="PS50089">
    <property type="entry name" value="ZF_RING_2"/>
    <property type="match status" value="1"/>
</dbReference>
<reference evidence="9" key="1">
    <citation type="submission" date="2016-11" db="UniProtKB">
        <authorList>
            <consortium name="WormBaseParasite"/>
        </authorList>
    </citation>
    <scope>IDENTIFICATION</scope>
</reference>
<sequence length="269" mass="30224">MPAKDIRYLGRNGYSVSNTTITKLMGPNRVVVPLILRFHRPPPEGFRVGVGKITAENFFEDRNLPTELFAFLDLSSVTNVAEFIGGEHINLTFYRESPNSLRIIFGTDSCRAEPVTVQVPINQDSIVFHCEERYLNSGLIELVDTAQLLVERPTSSDMTECVICHDQKRNVMCIPCGHFAYCQDCAQKKRGGPNCAICSVPVRKHQIVQFRARKCMECTDRDTKCAGVQCISTSCGCATFCESSKDYIQTCGWCREFVEPDGINRIFDP</sequence>
<proteinExistence type="predicted"/>
<dbReference type="InterPro" id="IPR013083">
    <property type="entry name" value="Znf_RING/FYVE/PHD"/>
</dbReference>
<evidence type="ECO:0000256" key="2">
    <source>
        <dbReference type="ARBA" id="ARBA00022833"/>
    </source>
</evidence>
<dbReference type="EMBL" id="CAJFDI010000004">
    <property type="protein sequence ID" value="CAD5227893.1"/>
    <property type="molecule type" value="Genomic_DNA"/>
</dbReference>
<evidence type="ECO:0000313" key="5">
    <source>
        <dbReference type="EMBL" id="CAD5227893.1"/>
    </source>
</evidence>
<name>A0A1I7RM92_BURXY</name>